<dbReference type="EMBL" id="JBFWIC010000003">
    <property type="protein sequence ID" value="MEZ0473692.1"/>
    <property type="molecule type" value="Genomic_DNA"/>
</dbReference>
<feature type="compositionally biased region" description="Polar residues" evidence="1">
    <location>
        <begin position="98"/>
        <end position="108"/>
    </location>
</feature>
<protein>
    <submittedName>
        <fullName evidence="2">Uncharacterized protein</fullName>
    </submittedName>
</protein>
<evidence type="ECO:0000256" key="1">
    <source>
        <dbReference type="SAM" id="MobiDB-lite"/>
    </source>
</evidence>
<organism evidence="2 3">
    <name type="scientific">Luteimonas salinilitoris</name>
    <dbReference type="NCBI Taxonomy" id="3237697"/>
    <lineage>
        <taxon>Bacteria</taxon>
        <taxon>Pseudomonadati</taxon>
        <taxon>Pseudomonadota</taxon>
        <taxon>Gammaproteobacteria</taxon>
        <taxon>Lysobacterales</taxon>
        <taxon>Lysobacteraceae</taxon>
        <taxon>Luteimonas</taxon>
    </lineage>
</organism>
<evidence type="ECO:0000313" key="2">
    <source>
        <dbReference type="EMBL" id="MEZ0473692.1"/>
    </source>
</evidence>
<dbReference type="RefSeq" id="WP_370562962.1">
    <property type="nucleotide sequence ID" value="NZ_JBFWIB010000002.1"/>
</dbReference>
<comment type="caution">
    <text evidence="2">The sequence shown here is derived from an EMBL/GenBank/DDBJ whole genome shotgun (WGS) entry which is preliminary data.</text>
</comment>
<accession>A0ABV4HLV0</accession>
<reference evidence="2 3" key="1">
    <citation type="submission" date="2024-07" db="EMBL/GenBank/DDBJ databases">
        <title>Luteimonas salilacus sp. nov., isolated from the shore soil of Salt Lake in Tibet of China.</title>
        <authorList>
            <person name="Zhang X."/>
            <person name="Li A."/>
        </authorList>
    </citation>
    <scope>NUCLEOTIDE SEQUENCE [LARGE SCALE GENOMIC DNA]</scope>
    <source>
        <strain evidence="2 3">B3-2-R+30</strain>
    </source>
</reference>
<dbReference type="Proteomes" id="UP001566331">
    <property type="component" value="Unassembled WGS sequence"/>
</dbReference>
<gene>
    <name evidence="2" type="ORF">AB6713_03540</name>
</gene>
<evidence type="ECO:0000313" key="3">
    <source>
        <dbReference type="Proteomes" id="UP001566331"/>
    </source>
</evidence>
<name>A0ABV4HLV0_9GAMM</name>
<proteinExistence type="predicted"/>
<keyword evidence="3" id="KW-1185">Reference proteome</keyword>
<sequence>MNRKLHNTILAFSVAGGMLLLGLMAAVPVPRAAQVAAGPTHSLPSARAEAIEARTRAFEAELERAGSANEMIALSSVFLAEIVTEAAVASALQRIEQDTTGEGATSTRATERKRGNGRKRNALALPYFSFAQGLRGSSGS</sequence>
<feature type="region of interest" description="Disordered" evidence="1">
    <location>
        <begin position="96"/>
        <end position="118"/>
    </location>
</feature>